<feature type="transmembrane region" description="Helical" evidence="2">
    <location>
        <begin position="84"/>
        <end position="108"/>
    </location>
</feature>
<sequence>MVSDKNENKLDIDYTSSRSGLLHQTMIILPPLEPLAEANEDAPASARSSSANRTKQLVHISAWATRILAFLSIILVVRCGLVSVFVWMFFLNGAYIIVFALCWDFWFFESGAGRYKGMDLLNTVFAFALIINIVLTILNLYSICLVYMYGCCFMNGVDRECSQQSFDMMDAKHSQLSTIGGGVPVNGSGLTMPIGPQQGQIRTTTSFPQPQPHLSNMPLSLQPAPQQQAAGGVTAYSASLSIPNSMPMLEPDANSQNEAPPSYPEAVLNDKHSC</sequence>
<feature type="region of interest" description="Disordered" evidence="1">
    <location>
        <begin position="246"/>
        <end position="274"/>
    </location>
</feature>
<evidence type="ECO:0000313" key="4">
    <source>
        <dbReference type="Proteomes" id="UP001164746"/>
    </source>
</evidence>
<feature type="transmembrane region" description="Helical" evidence="2">
    <location>
        <begin position="57"/>
        <end position="78"/>
    </location>
</feature>
<keyword evidence="2" id="KW-0472">Membrane</keyword>
<dbReference type="Proteomes" id="UP001164746">
    <property type="component" value="Chromosome 9"/>
</dbReference>
<feature type="region of interest" description="Disordered" evidence="1">
    <location>
        <begin position="195"/>
        <end position="221"/>
    </location>
</feature>
<dbReference type="EMBL" id="CP111020">
    <property type="protein sequence ID" value="WAR13801.1"/>
    <property type="molecule type" value="Genomic_DNA"/>
</dbReference>
<protein>
    <submittedName>
        <fullName evidence="3">Uncharacterized protein</fullName>
    </submittedName>
</protein>
<gene>
    <name evidence="3" type="ORF">MAR_003906</name>
</gene>
<evidence type="ECO:0000256" key="2">
    <source>
        <dbReference type="SAM" id="Phobius"/>
    </source>
</evidence>
<accession>A0ABY7EY88</accession>
<proteinExistence type="predicted"/>
<organism evidence="3 4">
    <name type="scientific">Mya arenaria</name>
    <name type="common">Soft-shell clam</name>
    <dbReference type="NCBI Taxonomy" id="6604"/>
    <lineage>
        <taxon>Eukaryota</taxon>
        <taxon>Metazoa</taxon>
        <taxon>Spiralia</taxon>
        <taxon>Lophotrochozoa</taxon>
        <taxon>Mollusca</taxon>
        <taxon>Bivalvia</taxon>
        <taxon>Autobranchia</taxon>
        <taxon>Heteroconchia</taxon>
        <taxon>Euheterodonta</taxon>
        <taxon>Imparidentia</taxon>
        <taxon>Neoheterodontei</taxon>
        <taxon>Myida</taxon>
        <taxon>Myoidea</taxon>
        <taxon>Myidae</taxon>
        <taxon>Mya</taxon>
    </lineage>
</organism>
<evidence type="ECO:0000313" key="3">
    <source>
        <dbReference type="EMBL" id="WAR13801.1"/>
    </source>
</evidence>
<keyword evidence="4" id="KW-1185">Reference proteome</keyword>
<keyword evidence="2" id="KW-0812">Transmembrane</keyword>
<feature type="compositionally biased region" description="Polar residues" evidence="1">
    <location>
        <begin position="197"/>
        <end position="219"/>
    </location>
</feature>
<reference evidence="3" key="1">
    <citation type="submission" date="2022-11" db="EMBL/GenBank/DDBJ databases">
        <title>Centuries of genome instability and evolution in soft-shell clam transmissible cancer (bioRxiv).</title>
        <authorList>
            <person name="Hart S.F.M."/>
            <person name="Yonemitsu M.A."/>
            <person name="Giersch R.M."/>
            <person name="Beal B.F."/>
            <person name="Arriagada G."/>
            <person name="Davis B.W."/>
            <person name="Ostrander E.A."/>
            <person name="Goff S.P."/>
            <person name="Metzger M.J."/>
        </authorList>
    </citation>
    <scope>NUCLEOTIDE SEQUENCE</scope>
    <source>
        <strain evidence="3">MELC-2E11</strain>
        <tissue evidence="3">Siphon/mantle</tissue>
    </source>
</reference>
<name>A0ABY7EY88_MYAAR</name>
<keyword evidence="2" id="KW-1133">Transmembrane helix</keyword>
<evidence type="ECO:0000256" key="1">
    <source>
        <dbReference type="SAM" id="MobiDB-lite"/>
    </source>
</evidence>
<feature type="transmembrane region" description="Helical" evidence="2">
    <location>
        <begin position="120"/>
        <end position="149"/>
    </location>
</feature>